<accession>D6ZFG2</accession>
<dbReference type="HOGENOM" id="CLU_085318_0_0_11"/>
<dbReference type="STRING" id="640132.Srot_1215"/>
<dbReference type="Proteomes" id="UP000002247">
    <property type="component" value="Chromosome"/>
</dbReference>
<evidence type="ECO:0000313" key="1">
    <source>
        <dbReference type="EMBL" id="ADG97686.1"/>
    </source>
</evidence>
<dbReference type="eggNOG" id="COG5032">
    <property type="taxonomic scope" value="Bacteria"/>
</dbReference>
<dbReference type="NCBIfam" id="TIGR03843">
    <property type="entry name" value="SCO1664 family protein"/>
    <property type="match status" value="1"/>
</dbReference>
<keyword evidence="2" id="KW-1185">Reference proteome</keyword>
<name>D6ZFG2_SEGRD</name>
<keyword evidence="1" id="KW-0418">Kinase</keyword>
<dbReference type="OrthoDB" id="3423180at2"/>
<dbReference type="GO" id="GO:0016301">
    <property type="term" value="F:kinase activity"/>
    <property type="evidence" value="ECO:0007669"/>
    <property type="project" value="UniProtKB-KW"/>
</dbReference>
<organism evidence="1 2">
    <name type="scientific">Segniliparus rotundus (strain ATCC BAA-972 / CDC 1076 / CIP 108378 / DSM 44985 / JCM 13578)</name>
    <dbReference type="NCBI Taxonomy" id="640132"/>
    <lineage>
        <taxon>Bacteria</taxon>
        <taxon>Bacillati</taxon>
        <taxon>Actinomycetota</taxon>
        <taxon>Actinomycetes</taxon>
        <taxon>Mycobacteriales</taxon>
        <taxon>Segniliparaceae</taxon>
        <taxon>Segniliparus</taxon>
    </lineage>
</organism>
<gene>
    <name evidence="1" type="ordered locus">Srot_1215</name>
</gene>
<sequence>MPRFSAETELLLRRAELTILGRVRSASNAVLLCELQDQPADEGRPGGSDGLLCVYKPVRGEQPLWDFPHGSLAGREFASYLISEALGWSLIPPTTLREGPYGWGMAQQWVRGAEGAEDALVAFFAREQVPPQWRAVVSGRDSDGAAVVLAHADHPRLRQLAVLDVLVNNADRKGGHVLLGEDGAVWGIDHGVSLHEDPKLRTVLWGWSGEPVPAEQLADVARLATELAGPLGEALAEHLTAAEIAALGERAARLLADQVMPSPLGERVLPWPLL</sequence>
<proteinExistence type="predicted"/>
<dbReference type="EMBL" id="CP001958">
    <property type="protein sequence ID" value="ADG97686.1"/>
    <property type="molecule type" value="Genomic_DNA"/>
</dbReference>
<reference evidence="1 2" key="1">
    <citation type="journal article" date="2010" name="Stand. Genomic Sci.">
        <title>Complete genome sequence of Segniliparus rotundus type strain (CDC 1076).</title>
        <authorList>
            <person name="Sikorski J."/>
            <person name="Lapidus A."/>
            <person name="Copeland A."/>
            <person name="Misra M."/>
            <person name="Glavina Del Rio T."/>
            <person name="Nolan M."/>
            <person name="Lucas S."/>
            <person name="Chen F."/>
            <person name="Tice H."/>
            <person name="Cheng J.F."/>
            <person name="Jando M."/>
            <person name="Schneider S."/>
            <person name="Bruce D."/>
            <person name="Goodwin L."/>
            <person name="Pitluck S."/>
            <person name="Liolios K."/>
            <person name="Mikhailova N."/>
            <person name="Pati A."/>
            <person name="Ivanova N."/>
            <person name="Mavromatis K."/>
            <person name="Chen A."/>
            <person name="Palaniappan K."/>
            <person name="Chertkov O."/>
            <person name="Land M."/>
            <person name="Hauser L."/>
            <person name="Chang Y.J."/>
            <person name="Jeffries C.D."/>
            <person name="Brettin T."/>
            <person name="Detter J.C."/>
            <person name="Han C."/>
            <person name="Rohde M."/>
            <person name="Goker M."/>
            <person name="Bristow J."/>
            <person name="Eisen J.A."/>
            <person name="Markowitz V."/>
            <person name="Hugenholtz P."/>
            <person name="Kyrpides N.C."/>
            <person name="Klenk H.P."/>
        </authorList>
    </citation>
    <scope>NUCLEOTIDE SEQUENCE [LARGE SCALE GENOMIC DNA]</scope>
    <source>
        <strain evidence="2">ATCC BAA-972 / CDC 1076 / CIP 108378 / DSM 44985 / JCM 13578</strain>
    </source>
</reference>
<dbReference type="InterPro" id="IPR022292">
    <property type="entry name" value="CHP03843"/>
</dbReference>
<protein>
    <submittedName>
        <fullName evidence="1">Phosphatidylinositol 3-and 4-kinase catalytic</fullName>
    </submittedName>
</protein>
<keyword evidence="1" id="KW-0808">Transferase</keyword>
<dbReference type="KEGG" id="srt:Srot_1215"/>
<dbReference type="AlphaFoldDB" id="D6ZFG2"/>
<evidence type="ECO:0000313" key="2">
    <source>
        <dbReference type="Proteomes" id="UP000002247"/>
    </source>
</evidence>
<dbReference type="RefSeq" id="WP_013138142.1">
    <property type="nucleotide sequence ID" value="NC_014168.1"/>
</dbReference>